<gene>
    <name evidence="8" type="ORF">ACHAW5_001327</name>
</gene>
<dbReference type="InterPro" id="IPR036259">
    <property type="entry name" value="MFS_trans_sf"/>
</dbReference>
<keyword evidence="2 7" id="KW-0812">Transmembrane</keyword>
<feature type="compositionally biased region" description="Basic and acidic residues" evidence="6">
    <location>
        <begin position="96"/>
        <end position="112"/>
    </location>
</feature>
<feature type="transmembrane region" description="Helical" evidence="7">
    <location>
        <begin position="166"/>
        <end position="187"/>
    </location>
</feature>
<evidence type="ECO:0000256" key="3">
    <source>
        <dbReference type="ARBA" id="ARBA00022989"/>
    </source>
</evidence>
<evidence type="ECO:0000256" key="2">
    <source>
        <dbReference type="ARBA" id="ARBA00022692"/>
    </source>
</evidence>
<evidence type="ECO:0000256" key="4">
    <source>
        <dbReference type="ARBA" id="ARBA00023136"/>
    </source>
</evidence>
<feature type="region of interest" description="Disordered" evidence="6">
    <location>
        <begin position="96"/>
        <end position="120"/>
    </location>
</feature>
<feature type="transmembrane region" description="Helical" evidence="7">
    <location>
        <begin position="72"/>
        <end position="93"/>
    </location>
</feature>
<name>A0ABD3Q2K5_9STRA</name>
<feature type="transmembrane region" description="Helical" evidence="7">
    <location>
        <begin position="364"/>
        <end position="383"/>
    </location>
</feature>
<protein>
    <recommendedName>
        <fullName evidence="10">Major facilitator superfamily (MFS) profile domain-containing protein</fullName>
    </recommendedName>
</protein>
<evidence type="ECO:0000256" key="6">
    <source>
        <dbReference type="SAM" id="MobiDB-lite"/>
    </source>
</evidence>
<dbReference type="Proteomes" id="UP001530315">
    <property type="component" value="Unassembled WGS sequence"/>
</dbReference>
<feature type="coiled-coil region" evidence="5">
    <location>
        <begin position="257"/>
        <end position="284"/>
    </location>
</feature>
<organism evidence="8 9">
    <name type="scientific">Stephanodiscus triporus</name>
    <dbReference type="NCBI Taxonomy" id="2934178"/>
    <lineage>
        <taxon>Eukaryota</taxon>
        <taxon>Sar</taxon>
        <taxon>Stramenopiles</taxon>
        <taxon>Ochrophyta</taxon>
        <taxon>Bacillariophyta</taxon>
        <taxon>Coscinodiscophyceae</taxon>
        <taxon>Thalassiosirophycidae</taxon>
        <taxon>Stephanodiscales</taxon>
        <taxon>Stephanodiscaceae</taxon>
        <taxon>Stephanodiscus</taxon>
    </lineage>
</organism>
<sequence>MMLVMMLQIGGSLGSALFVSIDDDYDYDVGGGGDLTALEQLAIWRFILGIGAGGVFLSLYCHSSSSTRNGYFWPIFVVLYSLFRYPLAAVMSAENKEANRSHEEEDKKEQGKDYPGYAPTENDHACDDTINSFQRIALTFSTQGLGFISVPMLAYPMLELGLNTDVIWRVLLGVGALPGLLVLYLRLRAGNVRGCRRNGTETVVASRDEPVGDIDSVSRTSAIIRTESFELTTPNQRSEDEFNAESTLFCDVTSSESEEALVENSHLEDDVKHLEEQLDNQDDACKSDVSTSPIRGHSRSLWESIKAEPNLGRKFAGTAGTWFLFDVVFYGNTLFEPFVLEAAFGSHTSNSNGYELLQTAVRDSLVISLLSLPGYFITVFIIGRRTCVCACRSMRSFSSTRFGSAPCFPCDQSPAYIQMQGFFLMFILYSSIGLFWTSLSNNQSLLLVLYSGSFLFANYGPNTTTFLLPSVTYSEECRSTLNGMSAAAGKVGALVGASVFAPAADNWGVNIVMICCGCVSLVAWALTKMCLGQRK</sequence>
<dbReference type="SUPFAM" id="SSF103473">
    <property type="entry name" value="MFS general substrate transporter"/>
    <property type="match status" value="1"/>
</dbReference>
<comment type="subcellular location">
    <subcellularLocation>
        <location evidence="1">Membrane</location>
        <topology evidence="1">Multi-pass membrane protein</topology>
    </subcellularLocation>
</comment>
<keyword evidence="9" id="KW-1185">Reference proteome</keyword>
<keyword evidence="5" id="KW-0175">Coiled coil</keyword>
<reference evidence="8 9" key="1">
    <citation type="submission" date="2024-10" db="EMBL/GenBank/DDBJ databases">
        <title>Updated reference genomes for cyclostephanoid diatoms.</title>
        <authorList>
            <person name="Roberts W.R."/>
            <person name="Alverson A.J."/>
        </authorList>
    </citation>
    <scope>NUCLEOTIDE SEQUENCE [LARGE SCALE GENOMIC DNA]</scope>
    <source>
        <strain evidence="8 9">AJA276-08</strain>
    </source>
</reference>
<accession>A0ABD3Q2K5</accession>
<evidence type="ECO:0000256" key="7">
    <source>
        <dbReference type="SAM" id="Phobius"/>
    </source>
</evidence>
<evidence type="ECO:0000313" key="8">
    <source>
        <dbReference type="EMBL" id="KAL3794517.1"/>
    </source>
</evidence>
<feature type="transmembrane region" description="Helical" evidence="7">
    <location>
        <begin position="422"/>
        <end position="439"/>
    </location>
</feature>
<evidence type="ECO:0000256" key="5">
    <source>
        <dbReference type="SAM" id="Coils"/>
    </source>
</evidence>
<proteinExistence type="predicted"/>
<keyword evidence="3 7" id="KW-1133">Transmembrane helix</keyword>
<dbReference type="Gene3D" id="1.20.1250.20">
    <property type="entry name" value="MFS general substrate transporter like domains"/>
    <property type="match status" value="3"/>
</dbReference>
<feature type="transmembrane region" description="Helical" evidence="7">
    <location>
        <begin position="507"/>
        <end position="526"/>
    </location>
</feature>
<dbReference type="EMBL" id="JALLAZ020000467">
    <property type="protein sequence ID" value="KAL3794517.1"/>
    <property type="molecule type" value="Genomic_DNA"/>
</dbReference>
<feature type="transmembrane region" description="Helical" evidence="7">
    <location>
        <begin position="323"/>
        <end position="344"/>
    </location>
</feature>
<keyword evidence="4 7" id="KW-0472">Membrane</keyword>
<comment type="caution">
    <text evidence="8">The sequence shown here is derived from an EMBL/GenBank/DDBJ whole genome shotgun (WGS) entry which is preliminary data.</text>
</comment>
<evidence type="ECO:0000256" key="1">
    <source>
        <dbReference type="ARBA" id="ARBA00004141"/>
    </source>
</evidence>
<evidence type="ECO:0008006" key="10">
    <source>
        <dbReference type="Google" id="ProtNLM"/>
    </source>
</evidence>
<evidence type="ECO:0000313" key="9">
    <source>
        <dbReference type="Proteomes" id="UP001530315"/>
    </source>
</evidence>
<feature type="transmembrane region" description="Helical" evidence="7">
    <location>
        <begin position="42"/>
        <end position="60"/>
    </location>
</feature>
<dbReference type="PANTHER" id="PTHR24064">
    <property type="entry name" value="SOLUTE CARRIER FAMILY 22 MEMBER"/>
    <property type="match status" value="1"/>
</dbReference>
<dbReference type="AlphaFoldDB" id="A0ABD3Q2K5"/>
<dbReference type="GO" id="GO:0016020">
    <property type="term" value="C:membrane"/>
    <property type="evidence" value="ECO:0007669"/>
    <property type="project" value="UniProtKB-SubCell"/>
</dbReference>